<evidence type="ECO:0000313" key="2">
    <source>
        <dbReference type="Proteomes" id="UP000798662"/>
    </source>
</evidence>
<protein>
    <submittedName>
        <fullName evidence="1">Uncharacterized protein</fullName>
    </submittedName>
</protein>
<dbReference type="EMBL" id="CM020618">
    <property type="protein sequence ID" value="KAK1860177.1"/>
    <property type="molecule type" value="Genomic_DNA"/>
</dbReference>
<evidence type="ECO:0000313" key="1">
    <source>
        <dbReference type="EMBL" id="KAK1860177.1"/>
    </source>
</evidence>
<organism evidence="1 2">
    <name type="scientific">Pyropia yezoensis</name>
    <name type="common">Susabi-nori</name>
    <name type="synonym">Porphyra yezoensis</name>
    <dbReference type="NCBI Taxonomy" id="2788"/>
    <lineage>
        <taxon>Eukaryota</taxon>
        <taxon>Rhodophyta</taxon>
        <taxon>Bangiophyceae</taxon>
        <taxon>Bangiales</taxon>
        <taxon>Bangiaceae</taxon>
        <taxon>Pyropia</taxon>
    </lineage>
</organism>
<gene>
    <name evidence="1" type="ORF">I4F81_002766</name>
</gene>
<name>A0ACC3BQJ8_PYRYE</name>
<proteinExistence type="predicted"/>
<reference evidence="1" key="1">
    <citation type="submission" date="2019-11" db="EMBL/GenBank/DDBJ databases">
        <title>Nori genome reveals adaptations in red seaweeds to the harsh intertidal environment.</title>
        <authorList>
            <person name="Wang D."/>
            <person name="Mao Y."/>
        </authorList>
    </citation>
    <scope>NUCLEOTIDE SEQUENCE</scope>
    <source>
        <tissue evidence="1">Gametophyte</tissue>
    </source>
</reference>
<comment type="caution">
    <text evidence="1">The sequence shown here is derived from an EMBL/GenBank/DDBJ whole genome shotgun (WGS) entry which is preliminary data.</text>
</comment>
<sequence>MRLSRASFITLSPAILRHSLDTAATAAQQAHAPGSFTVYTLSGSPADAVITAIEPFDGLVARRGGVPVLVVSGVNVGPNLGTDVLYSGTFSAARQGGLYGVPAVAVSLCGGDGGGGAAAAAAALVVRLLAVAAVGDAVLAAALVAGADGLPAWLAAEADGRGGAPAADEADAMRLEVTRVAGVHVGGSQEAAP</sequence>
<dbReference type="Proteomes" id="UP000798662">
    <property type="component" value="Chromosome 1"/>
</dbReference>
<accession>A0ACC3BQJ8</accession>
<keyword evidence="2" id="KW-1185">Reference proteome</keyword>